<accession>A0A7E4VN22</accession>
<organism evidence="2 3">
    <name type="scientific">Panagrellus redivivus</name>
    <name type="common">Microworm</name>
    <dbReference type="NCBI Taxonomy" id="6233"/>
    <lineage>
        <taxon>Eukaryota</taxon>
        <taxon>Metazoa</taxon>
        <taxon>Ecdysozoa</taxon>
        <taxon>Nematoda</taxon>
        <taxon>Chromadorea</taxon>
        <taxon>Rhabditida</taxon>
        <taxon>Tylenchina</taxon>
        <taxon>Panagrolaimomorpha</taxon>
        <taxon>Panagrolaimoidea</taxon>
        <taxon>Panagrolaimidae</taxon>
        <taxon>Panagrellus</taxon>
    </lineage>
</organism>
<feature type="compositionally biased region" description="Polar residues" evidence="1">
    <location>
        <begin position="98"/>
        <end position="112"/>
    </location>
</feature>
<dbReference type="Proteomes" id="UP000492821">
    <property type="component" value="Unassembled WGS sequence"/>
</dbReference>
<feature type="region of interest" description="Disordered" evidence="1">
    <location>
        <begin position="63"/>
        <end position="140"/>
    </location>
</feature>
<evidence type="ECO:0000313" key="3">
    <source>
        <dbReference type="WBParaSite" id="Pan_g23148.t1"/>
    </source>
</evidence>
<feature type="compositionally biased region" description="Basic and acidic residues" evidence="1">
    <location>
        <begin position="116"/>
        <end position="132"/>
    </location>
</feature>
<evidence type="ECO:0000313" key="2">
    <source>
        <dbReference type="Proteomes" id="UP000492821"/>
    </source>
</evidence>
<dbReference type="AlphaFoldDB" id="A0A7E4VN22"/>
<dbReference type="WBParaSite" id="Pan_g23148.t1">
    <property type="protein sequence ID" value="Pan_g23148.t1"/>
    <property type="gene ID" value="Pan_g23148"/>
</dbReference>
<proteinExistence type="predicted"/>
<evidence type="ECO:0000256" key="1">
    <source>
        <dbReference type="SAM" id="MobiDB-lite"/>
    </source>
</evidence>
<feature type="compositionally biased region" description="Basic residues" evidence="1">
    <location>
        <begin position="69"/>
        <end position="83"/>
    </location>
</feature>
<reference evidence="2" key="1">
    <citation type="journal article" date="2013" name="Genetics">
        <title>The draft genome and transcriptome of Panagrellus redivivus are shaped by the harsh demands of a free-living lifestyle.</title>
        <authorList>
            <person name="Srinivasan J."/>
            <person name="Dillman A.R."/>
            <person name="Macchietto M.G."/>
            <person name="Heikkinen L."/>
            <person name="Lakso M."/>
            <person name="Fracchia K.M."/>
            <person name="Antoshechkin I."/>
            <person name="Mortazavi A."/>
            <person name="Wong G."/>
            <person name="Sternberg P.W."/>
        </authorList>
    </citation>
    <scope>NUCLEOTIDE SEQUENCE [LARGE SCALE GENOMIC DNA]</scope>
    <source>
        <strain evidence="2">MT8872</strain>
    </source>
</reference>
<reference evidence="3" key="2">
    <citation type="submission" date="2020-10" db="UniProtKB">
        <authorList>
            <consortium name="WormBaseParasite"/>
        </authorList>
    </citation>
    <scope>IDENTIFICATION</scope>
</reference>
<name>A0A7E4VN22_PANRE</name>
<protein>
    <submittedName>
        <fullName evidence="3">DUF2470 domain-containing protein</fullName>
    </submittedName>
</protein>
<keyword evidence="2" id="KW-1185">Reference proteome</keyword>
<sequence length="244" mass="28352">MAPVKEIKKRQCLTCFNFYEPSKRCKRCFWVGQRLSFEDVYSPDSADRKFFFGSHPWNSIDVTNDNAHHHNHSHRGNHSHSHKHDNNNNNEAFDKTQCRQPLQFDTSENGTPLPNIDEHDHDHVHGDNHEDDSPIESPLDSPKIMLKQWITVNERFDHIVRQKRTICNNIADHYKEKIELTMPKGAEFNEDNKGRLKLQIPVGQLAELMADVCDLWDVQADVQPTATSQRRSRLQPSAAVVERE</sequence>